<protein>
    <submittedName>
        <fullName evidence="1">Uncharacterized protein</fullName>
    </submittedName>
</protein>
<name>A0ABV5G9Y0_9MICC</name>
<comment type="caution">
    <text evidence="1">The sequence shown here is derived from an EMBL/GenBank/DDBJ whole genome shotgun (WGS) entry which is preliminary data.</text>
</comment>
<accession>A0ABV5G9Y0</accession>
<dbReference type="Proteomes" id="UP001589575">
    <property type="component" value="Unassembled WGS sequence"/>
</dbReference>
<dbReference type="EMBL" id="JBHMFI010000023">
    <property type="protein sequence ID" value="MFB9075714.1"/>
    <property type="molecule type" value="Genomic_DNA"/>
</dbReference>
<evidence type="ECO:0000313" key="2">
    <source>
        <dbReference type="Proteomes" id="UP001589575"/>
    </source>
</evidence>
<proteinExistence type="predicted"/>
<keyword evidence="2" id="KW-1185">Reference proteome</keyword>
<sequence>MPDHRALHHFMGHYSGHVSDSSLLSAHPYFRLGPETPAQPRWWKHAVEVERARQGQAQLRLILSPLRQFLIAGVDGLRMLSWAFRSACGRRGAVQLRAPRQPLPAMTMSGSSVR</sequence>
<gene>
    <name evidence="1" type="ORF">ACFFX0_32935</name>
</gene>
<organism evidence="1 2">
    <name type="scientific">Citricoccus parietis</name>
    <dbReference type="NCBI Taxonomy" id="592307"/>
    <lineage>
        <taxon>Bacteria</taxon>
        <taxon>Bacillati</taxon>
        <taxon>Actinomycetota</taxon>
        <taxon>Actinomycetes</taxon>
        <taxon>Micrococcales</taxon>
        <taxon>Micrococcaceae</taxon>
        <taxon>Citricoccus</taxon>
    </lineage>
</organism>
<evidence type="ECO:0000313" key="1">
    <source>
        <dbReference type="EMBL" id="MFB9075714.1"/>
    </source>
</evidence>
<reference evidence="1 2" key="1">
    <citation type="submission" date="2024-09" db="EMBL/GenBank/DDBJ databases">
        <authorList>
            <person name="Sun Q."/>
            <person name="Mori K."/>
        </authorList>
    </citation>
    <scope>NUCLEOTIDE SEQUENCE [LARGE SCALE GENOMIC DNA]</scope>
    <source>
        <strain evidence="1 2">CCM 7609</strain>
    </source>
</reference>